<feature type="transmembrane region" description="Helical" evidence="1">
    <location>
        <begin position="12"/>
        <end position="30"/>
    </location>
</feature>
<evidence type="ECO:0000313" key="3">
    <source>
        <dbReference type="Proteomes" id="UP000582974"/>
    </source>
</evidence>
<keyword evidence="1" id="KW-0812">Transmembrane</keyword>
<dbReference type="AlphaFoldDB" id="A0A838ACA9"/>
<feature type="transmembrane region" description="Helical" evidence="1">
    <location>
        <begin position="36"/>
        <end position="58"/>
    </location>
</feature>
<evidence type="ECO:0000313" key="2">
    <source>
        <dbReference type="EMBL" id="MBA0126861.1"/>
    </source>
</evidence>
<keyword evidence="1" id="KW-1133">Transmembrane helix</keyword>
<protein>
    <recommendedName>
        <fullName evidence="4">Integral membrane protein</fullName>
    </recommendedName>
</protein>
<feature type="transmembrane region" description="Helical" evidence="1">
    <location>
        <begin position="94"/>
        <end position="119"/>
    </location>
</feature>
<dbReference type="Proteomes" id="UP000582974">
    <property type="component" value="Unassembled WGS sequence"/>
</dbReference>
<reference evidence="2 3" key="1">
    <citation type="submission" date="2020-07" db="EMBL/GenBank/DDBJ databases">
        <title>Genome of Haloechinothrix sp.</title>
        <authorList>
            <person name="Tang S.-K."/>
            <person name="Yang L."/>
            <person name="Zhu W.-Y."/>
        </authorList>
    </citation>
    <scope>NUCLEOTIDE SEQUENCE [LARGE SCALE GENOMIC DNA]</scope>
    <source>
        <strain evidence="2 3">YIM 98757</strain>
    </source>
</reference>
<dbReference type="RefSeq" id="WP_180893687.1">
    <property type="nucleotide sequence ID" value="NZ_JACCKD010000005.1"/>
</dbReference>
<dbReference type="EMBL" id="JACCKD010000005">
    <property type="protein sequence ID" value="MBA0126861.1"/>
    <property type="molecule type" value="Genomic_DNA"/>
</dbReference>
<sequence length="124" mass="12550">MRWLASVDPPAVLRGASSGFTVLVIGGLAAPVVVGIVPAAGMVWLPLVAVVAFVVAAARGGSHRVPAVQGATAALTAYLLVLPLVVFVTRSVDLVQIATTASTAVLVGAGAGYVHVAWFRRAPR</sequence>
<evidence type="ECO:0000256" key="1">
    <source>
        <dbReference type="SAM" id="Phobius"/>
    </source>
</evidence>
<accession>A0A838ACA9</accession>
<proteinExistence type="predicted"/>
<gene>
    <name evidence="2" type="ORF">H0B56_15020</name>
</gene>
<keyword evidence="3" id="KW-1185">Reference proteome</keyword>
<keyword evidence="1" id="KW-0472">Membrane</keyword>
<evidence type="ECO:0008006" key="4">
    <source>
        <dbReference type="Google" id="ProtNLM"/>
    </source>
</evidence>
<comment type="caution">
    <text evidence="2">The sequence shown here is derived from an EMBL/GenBank/DDBJ whole genome shotgun (WGS) entry which is preliminary data.</text>
</comment>
<feature type="transmembrane region" description="Helical" evidence="1">
    <location>
        <begin position="70"/>
        <end position="88"/>
    </location>
</feature>
<name>A0A838ACA9_9PSEU</name>
<organism evidence="2 3">
    <name type="scientific">Haloechinothrix aidingensis</name>
    <dbReference type="NCBI Taxonomy" id="2752311"/>
    <lineage>
        <taxon>Bacteria</taxon>
        <taxon>Bacillati</taxon>
        <taxon>Actinomycetota</taxon>
        <taxon>Actinomycetes</taxon>
        <taxon>Pseudonocardiales</taxon>
        <taxon>Pseudonocardiaceae</taxon>
        <taxon>Haloechinothrix</taxon>
    </lineage>
</organism>